<keyword evidence="1" id="KW-0547">Nucleotide-binding</keyword>
<name>A0A699X6I0_TANCI</name>
<dbReference type="GO" id="GO:0006430">
    <property type="term" value="P:lysyl-tRNA aminoacylation"/>
    <property type="evidence" value="ECO:0007669"/>
    <property type="project" value="TreeGrafter"/>
</dbReference>
<dbReference type="GO" id="GO:0000049">
    <property type="term" value="F:tRNA binding"/>
    <property type="evidence" value="ECO:0007669"/>
    <property type="project" value="TreeGrafter"/>
</dbReference>
<protein>
    <submittedName>
        <fullName evidence="2">Lysine--tRNA ligase, cytoplasmic-like</fullName>
    </submittedName>
</protein>
<feature type="non-terminal residue" evidence="2">
    <location>
        <position position="47"/>
    </location>
</feature>
<dbReference type="GO" id="GO:0005829">
    <property type="term" value="C:cytosol"/>
    <property type="evidence" value="ECO:0007669"/>
    <property type="project" value="TreeGrafter"/>
</dbReference>
<dbReference type="AlphaFoldDB" id="A0A699X6I0"/>
<evidence type="ECO:0000313" key="2">
    <source>
        <dbReference type="EMBL" id="GFD53518.1"/>
    </source>
</evidence>
<reference evidence="2" key="1">
    <citation type="journal article" date="2019" name="Sci. Rep.">
        <title>Draft genome of Tanacetum cinerariifolium, the natural source of mosquito coil.</title>
        <authorList>
            <person name="Yamashiro T."/>
            <person name="Shiraishi A."/>
            <person name="Satake H."/>
            <person name="Nakayama K."/>
        </authorList>
    </citation>
    <scope>NUCLEOTIDE SEQUENCE</scope>
</reference>
<dbReference type="GO" id="GO:0004824">
    <property type="term" value="F:lysine-tRNA ligase activity"/>
    <property type="evidence" value="ECO:0007669"/>
    <property type="project" value="TreeGrafter"/>
</dbReference>
<dbReference type="PANTHER" id="PTHR42918:SF9">
    <property type="entry name" value="LYSINE--TRNA LIGASE"/>
    <property type="match status" value="1"/>
</dbReference>
<sequence length="47" mass="5420">MVEELTGGTRIVYHAKGYDKEPIEIDFTPPFRRIDMIPELEKVANLS</sequence>
<organism evidence="2">
    <name type="scientific">Tanacetum cinerariifolium</name>
    <name type="common">Dalmatian daisy</name>
    <name type="synonym">Chrysanthemum cinerariifolium</name>
    <dbReference type="NCBI Taxonomy" id="118510"/>
    <lineage>
        <taxon>Eukaryota</taxon>
        <taxon>Viridiplantae</taxon>
        <taxon>Streptophyta</taxon>
        <taxon>Embryophyta</taxon>
        <taxon>Tracheophyta</taxon>
        <taxon>Spermatophyta</taxon>
        <taxon>Magnoliopsida</taxon>
        <taxon>eudicotyledons</taxon>
        <taxon>Gunneridae</taxon>
        <taxon>Pentapetalae</taxon>
        <taxon>asterids</taxon>
        <taxon>campanulids</taxon>
        <taxon>Asterales</taxon>
        <taxon>Asteraceae</taxon>
        <taxon>Asteroideae</taxon>
        <taxon>Anthemideae</taxon>
        <taxon>Anthemidinae</taxon>
        <taxon>Tanacetum</taxon>
    </lineage>
</organism>
<dbReference type="EMBL" id="BKCJ011795385">
    <property type="protein sequence ID" value="GFD53518.1"/>
    <property type="molecule type" value="Genomic_DNA"/>
</dbReference>
<accession>A0A699X6I0</accession>
<dbReference type="PANTHER" id="PTHR42918">
    <property type="entry name" value="LYSYL-TRNA SYNTHETASE"/>
    <property type="match status" value="1"/>
</dbReference>
<proteinExistence type="predicted"/>
<comment type="caution">
    <text evidence="2">The sequence shown here is derived from an EMBL/GenBank/DDBJ whole genome shotgun (WGS) entry which is preliminary data.</text>
</comment>
<keyword evidence="2" id="KW-0436">Ligase</keyword>
<evidence type="ECO:0000256" key="1">
    <source>
        <dbReference type="ARBA" id="ARBA00022741"/>
    </source>
</evidence>
<gene>
    <name evidence="2" type="ORF">Tci_925487</name>
</gene>